<dbReference type="EMBL" id="MU253884">
    <property type="protein sequence ID" value="KAG9244784.1"/>
    <property type="molecule type" value="Genomic_DNA"/>
</dbReference>
<keyword evidence="1" id="KW-0732">Signal</keyword>
<protein>
    <submittedName>
        <fullName evidence="2">Uncharacterized protein</fullName>
    </submittedName>
</protein>
<keyword evidence="3" id="KW-1185">Reference proteome</keyword>
<evidence type="ECO:0000313" key="3">
    <source>
        <dbReference type="Proteomes" id="UP000887226"/>
    </source>
</evidence>
<evidence type="ECO:0000256" key="1">
    <source>
        <dbReference type="SAM" id="SignalP"/>
    </source>
</evidence>
<evidence type="ECO:0000313" key="2">
    <source>
        <dbReference type="EMBL" id="KAG9244784.1"/>
    </source>
</evidence>
<organism evidence="2 3">
    <name type="scientific">Calycina marina</name>
    <dbReference type="NCBI Taxonomy" id="1763456"/>
    <lineage>
        <taxon>Eukaryota</taxon>
        <taxon>Fungi</taxon>
        <taxon>Dikarya</taxon>
        <taxon>Ascomycota</taxon>
        <taxon>Pezizomycotina</taxon>
        <taxon>Leotiomycetes</taxon>
        <taxon>Helotiales</taxon>
        <taxon>Pezizellaceae</taxon>
        <taxon>Calycina</taxon>
    </lineage>
</organism>
<reference evidence="2" key="1">
    <citation type="journal article" date="2021" name="IMA Fungus">
        <title>Genomic characterization of three marine fungi, including Emericellopsis atlantica sp. nov. with signatures of a generalist lifestyle and marine biomass degradation.</title>
        <authorList>
            <person name="Hagestad O.C."/>
            <person name="Hou L."/>
            <person name="Andersen J.H."/>
            <person name="Hansen E.H."/>
            <person name="Altermark B."/>
            <person name="Li C."/>
            <person name="Kuhnert E."/>
            <person name="Cox R.J."/>
            <person name="Crous P.W."/>
            <person name="Spatafora J.W."/>
            <person name="Lail K."/>
            <person name="Amirebrahimi M."/>
            <person name="Lipzen A."/>
            <person name="Pangilinan J."/>
            <person name="Andreopoulos W."/>
            <person name="Hayes R.D."/>
            <person name="Ng V."/>
            <person name="Grigoriev I.V."/>
            <person name="Jackson S.A."/>
            <person name="Sutton T.D.S."/>
            <person name="Dobson A.D.W."/>
            <person name="Rama T."/>
        </authorList>
    </citation>
    <scope>NUCLEOTIDE SEQUENCE</scope>
    <source>
        <strain evidence="2">TRa3180A</strain>
    </source>
</reference>
<proteinExistence type="predicted"/>
<feature type="chain" id="PRO_5040500922" evidence="1">
    <location>
        <begin position="26"/>
        <end position="173"/>
    </location>
</feature>
<dbReference type="OrthoDB" id="1046782at2759"/>
<name>A0A9P8CF51_9HELO</name>
<feature type="signal peptide" evidence="1">
    <location>
        <begin position="1"/>
        <end position="25"/>
    </location>
</feature>
<accession>A0A9P8CF51</accession>
<dbReference type="AlphaFoldDB" id="A0A9P8CF51"/>
<gene>
    <name evidence="2" type="ORF">BJ878DRAFT_53050</name>
</gene>
<sequence>MIRNFILAPVIGFLTLKALLSPALGKRSCNHDNCLVKTSLSCNIKHPQKYRQRASVGALAASFCATYLQAMTAVAPSWATACPTATQIYSACLCFVTLSSTATTLPISTLAPSPSSYASILAELALQKVLDEATPVFGIFAKSQQDTAFWIKAYPDGTQLRRMDIPDVHDTHT</sequence>
<comment type="caution">
    <text evidence="2">The sequence shown here is derived from an EMBL/GenBank/DDBJ whole genome shotgun (WGS) entry which is preliminary data.</text>
</comment>
<dbReference type="Proteomes" id="UP000887226">
    <property type="component" value="Unassembled WGS sequence"/>
</dbReference>